<dbReference type="InterPro" id="IPR009574">
    <property type="entry name" value="DUF1189"/>
</dbReference>
<dbReference type="EMBL" id="JAKRYL010000007">
    <property type="protein sequence ID" value="MCL7747203.1"/>
    <property type="molecule type" value="Genomic_DNA"/>
</dbReference>
<accession>A0A9X2I404</accession>
<evidence type="ECO:0000256" key="1">
    <source>
        <dbReference type="SAM" id="Phobius"/>
    </source>
</evidence>
<evidence type="ECO:0000313" key="3">
    <source>
        <dbReference type="Proteomes" id="UP001139150"/>
    </source>
</evidence>
<feature type="transmembrane region" description="Helical" evidence="1">
    <location>
        <begin position="226"/>
        <end position="244"/>
    </location>
</feature>
<organism evidence="2 3">
    <name type="scientific">Halalkalibacter alkaliphilus</name>
    <dbReference type="NCBI Taxonomy" id="2917993"/>
    <lineage>
        <taxon>Bacteria</taxon>
        <taxon>Bacillati</taxon>
        <taxon>Bacillota</taxon>
        <taxon>Bacilli</taxon>
        <taxon>Bacillales</taxon>
        <taxon>Bacillaceae</taxon>
        <taxon>Halalkalibacter</taxon>
    </lineage>
</organism>
<feature type="transmembrane region" description="Helical" evidence="1">
    <location>
        <begin position="21"/>
        <end position="45"/>
    </location>
</feature>
<name>A0A9X2I404_9BACI</name>
<dbReference type="Pfam" id="PF06691">
    <property type="entry name" value="DUF1189"/>
    <property type="match status" value="1"/>
</dbReference>
<protein>
    <submittedName>
        <fullName evidence="2">DUF1189 domain-containing protein</fullName>
    </submittedName>
</protein>
<keyword evidence="3" id="KW-1185">Reference proteome</keyword>
<proteinExistence type="predicted"/>
<dbReference type="Proteomes" id="UP001139150">
    <property type="component" value="Unassembled WGS sequence"/>
</dbReference>
<feature type="transmembrane region" description="Helical" evidence="1">
    <location>
        <begin position="157"/>
        <end position="190"/>
    </location>
</feature>
<keyword evidence="1" id="KW-0812">Transmembrane</keyword>
<keyword evidence="1" id="KW-1133">Transmembrane helix</keyword>
<sequence>MSYWEWFFKSFYNRKVIAYSRFRPITTTIGFVLMIIFIASIPYFISLNITIVSSVQQLDRILENDLPDFHLVEGTLVMEKEEVYITDEVSEGFFLIDPANSLTEGKLLELEEGIALQEKEFLFISNGQIQSISYSLLGLQELSKEDLSHRISQLLNFLPILLTIITSLLFVGLAGLGFLSITILAFLALFIKGKRKLEYRHMWIITAHALTLPVILLYWIDILIFPIPFTAFALSTFLIVLAAIRSIPIPKRHKHSTPS</sequence>
<dbReference type="AlphaFoldDB" id="A0A9X2I404"/>
<gene>
    <name evidence="2" type="ORF">MF646_08740</name>
</gene>
<keyword evidence="1" id="KW-0472">Membrane</keyword>
<reference evidence="2" key="1">
    <citation type="submission" date="2022-02" db="EMBL/GenBank/DDBJ databases">
        <title>Halalkalibacter sp. nov. isolated from Lonar Lake, India.</title>
        <authorList>
            <person name="Joshi A."/>
            <person name="Thite S."/>
            <person name="Lodha T."/>
        </authorList>
    </citation>
    <scope>NUCLEOTIDE SEQUENCE</scope>
    <source>
        <strain evidence="2">MEB205</strain>
    </source>
</reference>
<dbReference type="RefSeq" id="WP_250096106.1">
    <property type="nucleotide sequence ID" value="NZ_JAKRYL010000007.1"/>
</dbReference>
<evidence type="ECO:0000313" key="2">
    <source>
        <dbReference type="EMBL" id="MCL7747203.1"/>
    </source>
</evidence>
<feature type="transmembrane region" description="Helical" evidence="1">
    <location>
        <begin position="202"/>
        <end position="220"/>
    </location>
</feature>
<comment type="caution">
    <text evidence="2">The sequence shown here is derived from an EMBL/GenBank/DDBJ whole genome shotgun (WGS) entry which is preliminary data.</text>
</comment>